<dbReference type="InterPro" id="IPR022346">
    <property type="entry name" value="T2SS_GspH"/>
</dbReference>
<reference evidence="13 14" key="1">
    <citation type="submission" date="2017-10" db="EMBL/GenBank/DDBJ databases">
        <authorList>
            <person name="Banno H."/>
            <person name="Chua N.-H."/>
        </authorList>
    </citation>
    <scope>NUCLEOTIDE SEQUENCE [LARGE SCALE GENOMIC DNA]</scope>
    <source>
        <strain evidence="13">Vibrio tapetis CECT4600</strain>
    </source>
</reference>
<evidence type="ECO:0000259" key="12">
    <source>
        <dbReference type="Pfam" id="PF12019"/>
    </source>
</evidence>
<name>A0A2N8ZEV1_9VIBR</name>
<keyword evidence="7 11" id="KW-1133">Transmembrane helix</keyword>
<dbReference type="InterPro" id="IPR045584">
    <property type="entry name" value="Pilin-like"/>
</dbReference>
<dbReference type="EMBL" id="LT960611">
    <property type="protein sequence ID" value="SON50395.1"/>
    <property type="molecule type" value="Genomic_DNA"/>
</dbReference>
<dbReference type="AlphaFoldDB" id="A0A2N8ZEV1"/>
<feature type="domain" description="General secretion pathway GspH" evidence="12">
    <location>
        <begin position="41"/>
        <end position="138"/>
    </location>
</feature>
<dbReference type="Gene3D" id="3.30.700.10">
    <property type="entry name" value="Glycoprotein, Type 4 Pilin"/>
    <property type="match status" value="1"/>
</dbReference>
<accession>A0A2N8ZEV1</accession>
<evidence type="ECO:0000256" key="5">
    <source>
        <dbReference type="ARBA" id="ARBA00022519"/>
    </source>
</evidence>
<dbReference type="GO" id="GO:0015627">
    <property type="term" value="C:type II protein secretion system complex"/>
    <property type="evidence" value="ECO:0007669"/>
    <property type="project" value="InterPro"/>
</dbReference>
<evidence type="ECO:0000256" key="7">
    <source>
        <dbReference type="ARBA" id="ARBA00022989"/>
    </source>
</evidence>
<protein>
    <recommendedName>
        <fullName evidence="2">Type II secretion system protein H</fullName>
    </recommendedName>
    <alternativeName>
        <fullName evidence="10">General secretion pathway protein H</fullName>
    </alternativeName>
</protein>
<dbReference type="GO" id="GO:0005886">
    <property type="term" value="C:plasma membrane"/>
    <property type="evidence" value="ECO:0007669"/>
    <property type="project" value="UniProtKB-SubCell"/>
</dbReference>
<proteinExistence type="inferred from homology"/>
<evidence type="ECO:0000256" key="2">
    <source>
        <dbReference type="ARBA" id="ARBA00021549"/>
    </source>
</evidence>
<evidence type="ECO:0000256" key="8">
    <source>
        <dbReference type="ARBA" id="ARBA00023136"/>
    </source>
</evidence>
<dbReference type="InterPro" id="IPR016824">
    <property type="entry name" value="Tfp-pilus_assembly_FimT"/>
</dbReference>
<dbReference type="OrthoDB" id="5871678at2"/>
<evidence type="ECO:0000256" key="11">
    <source>
        <dbReference type="SAM" id="Phobius"/>
    </source>
</evidence>
<keyword evidence="8 11" id="KW-0472">Membrane</keyword>
<dbReference type="Pfam" id="PF07963">
    <property type="entry name" value="N_methyl"/>
    <property type="match status" value="1"/>
</dbReference>
<evidence type="ECO:0000256" key="3">
    <source>
        <dbReference type="ARBA" id="ARBA00022475"/>
    </source>
</evidence>
<evidence type="ECO:0000256" key="6">
    <source>
        <dbReference type="ARBA" id="ARBA00022692"/>
    </source>
</evidence>
<dbReference type="RefSeq" id="WP_102522885.1">
    <property type="nucleotide sequence ID" value="NZ_LT960611.1"/>
</dbReference>
<dbReference type="KEGG" id="vta:A2416"/>
<comment type="similarity">
    <text evidence="9">Belongs to the GSP H family.</text>
</comment>
<keyword evidence="4" id="KW-0488">Methylation</keyword>
<comment type="subcellular location">
    <subcellularLocation>
        <location evidence="1">Cell inner membrane</location>
        <topology evidence="1">Single-pass membrane protein</topology>
    </subcellularLocation>
</comment>
<keyword evidence="5" id="KW-0997">Cell inner membrane</keyword>
<evidence type="ECO:0000256" key="9">
    <source>
        <dbReference type="ARBA" id="ARBA00025772"/>
    </source>
</evidence>
<evidence type="ECO:0000313" key="13">
    <source>
        <dbReference type="EMBL" id="SON50395.1"/>
    </source>
</evidence>
<dbReference type="InterPro" id="IPR012902">
    <property type="entry name" value="N_methyl_site"/>
</dbReference>
<keyword evidence="6 11" id="KW-0812">Transmembrane</keyword>
<evidence type="ECO:0000256" key="1">
    <source>
        <dbReference type="ARBA" id="ARBA00004377"/>
    </source>
</evidence>
<keyword evidence="14" id="KW-1185">Reference proteome</keyword>
<dbReference type="NCBIfam" id="TIGR02532">
    <property type="entry name" value="IV_pilin_GFxxxE"/>
    <property type="match status" value="1"/>
</dbReference>
<gene>
    <name evidence="13" type="ORF">VTAP4600_A2416</name>
</gene>
<dbReference type="Proteomes" id="UP000235828">
    <property type="component" value="Chromosome A"/>
</dbReference>
<organism evidence="13 14">
    <name type="scientific">Vibrio tapetis subsp. tapetis</name>
    <dbReference type="NCBI Taxonomy" id="1671868"/>
    <lineage>
        <taxon>Bacteria</taxon>
        <taxon>Pseudomonadati</taxon>
        <taxon>Pseudomonadota</taxon>
        <taxon>Gammaproteobacteria</taxon>
        <taxon>Vibrionales</taxon>
        <taxon>Vibrionaceae</taxon>
        <taxon>Vibrio</taxon>
    </lineage>
</organism>
<dbReference type="Pfam" id="PF12019">
    <property type="entry name" value="GspH"/>
    <property type="match status" value="1"/>
</dbReference>
<feature type="transmembrane region" description="Helical" evidence="11">
    <location>
        <begin position="6"/>
        <end position="28"/>
    </location>
</feature>
<dbReference type="GO" id="GO:0015628">
    <property type="term" value="P:protein secretion by the type II secretion system"/>
    <property type="evidence" value="ECO:0007669"/>
    <property type="project" value="InterPro"/>
</dbReference>
<evidence type="ECO:0000256" key="4">
    <source>
        <dbReference type="ARBA" id="ARBA00022481"/>
    </source>
</evidence>
<sequence>MTRGFTLIEVLVAFVIMGVLMMGFVPQYRQIIEKHQMKGLANDLYAFFAQARSDAVFRNRDLYGYFKRSGSKNDEWTLSLHLEDTVTSDVISQLSGQSYNRLFVTSGFPNDKFKVDGVKGKIQQNGNIAFGLSNDGSKDIKLIAHSITGRIRLCGVNEKGFGYDKC</sequence>
<dbReference type="SUPFAM" id="SSF54523">
    <property type="entry name" value="Pili subunits"/>
    <property type="match status" value="1"/>
</dbReference>
<evidence type="ECO:0000256" key="10">
    <source>
        <dbReference type="ARBA" id="ARBA00030775"/>
    </source>
</evidence>
<dbReference type="PROSITE" id="PS00409">
    <property type="entry name" value="PROKAR_NTER_METHYL"/>
    <property type="match status" value="1"/>
</dbReference>
<dbReference type="PIRSF" id="PIRSF024622">
    <property type="entry name" value="Tfp_FimT"/>
    <property type="match status" value="1"/>
</dbReference>
<evidence type="ECO:0000313" key="14">
    <source>
        <dbReference type="Proteomes" id="UP000235828"/>
    </source>
</evidence>
<keyword evidence="3" id="KW-1003">Cell membrane</keyword>